<evidence type="ECO:0000256" key="9">
    <source>
        <dbReference type="SAM" id="Phobius"/>
    </source>
</evidence>
<dbReference type="AlphaFoldDB" id="A0A9Q0G0D0"/>
<dbReference type="GO" id="GO:0140359">
    <property type="term" value="F:ABC-type transporter activity"/>
    <property type="evidence" value="ECO:0007669"/>
    <property type="project" value="InterPro"/>
</dbReference>
<dbReference type="Pfam" id="PF19055">
    <property type="entry name" value="ABC2_membrane_7"/>
    <property type="match status" value="1"/>
</dbReference>
<keyword evidence="8 9" id="KW-0472">Membrane</keyword>
<evidence type="ECO:0000313" key="12">
    <source>
        <dbReference type="EMBL" id="KAJ4841263.1"/>
    </source>
</evidence>
<evidence type="ECO:0000256" key="2">
    <source>
        <dbReference type="ARBA" id="ARBA00007330"/>
    </source>
</evidence>
<dbReference type="EC" id="1.1.5.3" evidence="3"/>
<keyword evidence="4" id="KW-0813">Transport</keyword>
<evidence type="ECO:0000256" key="1">
    <source>
        <dbReference type="ARBA" id="ARBA00001974"/>
    </source>
</evidence>
<evidence type="ECO:0000259" key="10">
    <source>
        <dbReference type="Pfam" id="PF01266"/>
    </source>
</evidence>
<accession>A0A9Q0G0D0</accession>
<feature type="transmembrane region" description="Helical" evidence="9">
    <location>
        <begin position="114"/>
        <end position="132"/>
    </location>
</feature>
<feature type="transmembrane region" description="Helical" evidence="9">
    <location>
        <begin position="77"/>
        <end position="94"/>
    </location>
</feature>
<dbReference type="Gene3D" id="3.30.9.10">
    <property type="entry name" value="D-Amino Acid Oxidase, subunit A, domain 2"/>
    <property type="match status" value="1"/>
</dbReference>
<keyword evidence="7" id="KW-0560">Oxidoreductase</keyword>
<dbReference type="GO" id="GO:0005739">
    <property type="term" value="C:mitochondrion"/>
    <property type="evidence" value="ECO:0007669"/>
    <property type="project" value="TreeGrafter"/>
</dbReference>
<dbReference type="InterPro" id="IPR000447">
    <property type="entry name" value="G3P_DH_FAD-dep"/>
</dbReference>
<comment type="similarity">
    <text evidence="2">Belongs to the FAD-dependent glycerol-3-phosphate dehydrogenase family.</text>
</comment>
<dbReference type="PANTHER" id="PTHR11985:SF15">
    <property type="entry name" value="GLYCEROL-3-PHOSPHATE DEHYDROGENASE, MITOCHONDRIAL"/>
    <property type="match status" value="1"/>
</dbReference>
<dbReference type="InterPro" id="IPR036188">
    <property type="entry name" value="FAD/NAD-bd_sf"/>
</dbReference>
<comment type="caution">
    <text evidence="12">The sequence shown here is derived from an EMBL/GenBank/DDBJ whole genome shotgun (WGS) entry which is preliminary data.</text>
</comment>
<dbReference type="PANTHER" id="PTHR11985">
    <property type="entry name" value="GLYCEROL-3-PHOSPHATE DEHYDROGENASE"/>
    <property type="match status" value="1"/>
</dbReference>
<reference evidence="12" key="1">
    <citation type="submission" date="2022-02" db="EMBL/GenBank/DDBJ databases">
        <authorList>
            <person name="Henning P.M."/>
            <person name="McCubbin A.G."/>
            <person name="Shore J.S."/>
        </authorList>
    </citation>
    <scope>NUCLEOTIDE SEQUENCE</scope>
    <source>
        <strain evidence="12">F60SS</strain>
        <tissue evidence="12">Leaves</tissue>
    </source>
</reference>
<organism evidence="12 13">
    <name type="scientific">Turnera subulata</name>
    <dbReference type="NCBI Taxonomy" id="218843"/>
    <lineage>
        <taxon>Eukaryota</taxon>
        <taxon>Viridiplantae</taxon>
        <taxon>Streptophyta</taxon>
        <taxon>Embryophyta</taxon>
        <taxon>Tracheophyta</taxon>
        <taxon>Spermatophyta</taxon>
        <taxon>Magnoliopsida</taxon>
        <taxon>eudicotyledons</taxon>
        <taxon>Gunneridae</taxon>
        <taxon>Pentapetalae</taxon>
        <taxon>rosids</taxon>
        <taxon>fabids</taxon>
        <taxon>Malpighiales</taxon>
        <taxon>Passifloraceae</taxon>
        <taxon>Turnera</taxon>
    </lineage>
</organism>
<evidence type="ECO:0000256" key="8">
    <source>
        <dbReference type="ARBA" id="ARBA00023136"/>
    </source>
</evidence>
<evidence type="ECO:0000256" key="4">
    <source>
        <dbReference type="ARBA" id="ARBA00022448"/>
    </source>
</evidence>
<dbReference type="InterPro" id="IPR006076">
    <property type="entry name" value="FAD-dep_OxRdtase"/>
</dbReference>
<proteinExistence type="inferred from homology"/>
<feature type="domain" description="ABC transporter family G" evidence="11">
    <location>
        <begin position="3"/>
        <end position="93"/>
    </location>
</feature>
<evidence type="ECO:0000313" key="13">
    <source>
        <dbReference type="Proteomes" id="UP001141552"/>
    </source>
</evidence>
<feature type="domain" description="FAD dependent oxidoreductase" evidence="10">
    <location>
        <begin position="164"/>
        <end position="242"/>
    </location>
</feature>
<keyword evidence="13" id="KW-1185">Reference proteome</keyword>
<keyword evidence="6" id="KW-0274">FAD</keyword>
<comment type="cofactor">
    <cofactor evidence="1">
        <name>FAD</name>
        <dbReference type="ChEBI" id="CHEBI:57692"/>
    </cofactor>
</comment>
<dbReference type="InterPro" id="IPR043926">
    <property type="entry name" value="ABCG_dom"/>
</dbReference>
<dbReference type="EMBL" id="JAKUCV010002834">
    <property type="protein sequence ID" value="KAJ4841263.1"/>
    <property type="molecule type" value="Genomic_DNA"/>
</dbReference>
<dbReference type="OrthoDB" id="1499448at2759"/>
<dbReference type="Pfam" id="PF01266">
    <property type="entry name" value="DAO"/>
    <property type="match status" value="1"/>
</dbReference>
<dbReference type="GO" id="GO:0006072">
    <property type="term" value="P:glycerol-3-phosphate metabolic process"/>
    <property type="evidence" value="ECO:0007669"/>
    <property type="project" value="InterPro"/>
</dbReference>
<sequence>MHAVAVSFEPASAQLGAFPLPVVLTLFATQRKGDEFWNKITKLCYPRWVLEAFLIPSAERYYGVWLITRCGSLLKSGYDLHLWGLCIAILILIAKREHELVGANVYPDFGDLYFLTLVMYVYLSGYGLGSAWTRRHQKLPPLTVLFLNILLRTSSRSTKLIQAGKEFETYAKVVINAAGPFCDAVRKMVDKDAKPMICPGSGVHIVLPDYCFPERMGLIVPRNKDGHVVFMLPWLGRTVAETTL</sequence>
<gene>
    <name evidence="12" type="ORF">Tsubulata_044460</name>
</gene>
<evidence type="ECO:0000256" key="3">
    <source>
        <dbReference type="ARBA" id="ARBA00013029"/>
    </source>
</evidence>
<dbReference type="Proteomes" id="UP001141552">
    <property type="component" value="Unassembled WGS sequence"/>
</dbReference>
<keyword evidence="9" id="KW-0812">Transmembrane</keyword>
<evidence type="ECO:0000256" key="5">
    <source>
        <dbReference type="ARBA" id="ARBA00022630"/>
    </source>
</evidence>
<protein>
    <recommendedName>
        <fullName evidence="3">glycerol-3-phosphate dehydrogenase</fullName>
        <ecNumber evidence="3">1.1.5.3</ecNumber>
    </recommendedName>
</protein>
<dbReference type="GO" id="GO:0004368">
    <property type="term" value="F:glycerol-3-phosphate dehydrogenase (quinone) activity"/>
    <property type="evidence" value="ECO:0007669"/>
    <property type="project" value="UniProtKB-EC"/>
</dbReference>
<evidence type="ECO:0000259" key="11">
    <source>
        <dbReference type="Pfam" id="PF19055"/>
    </source>
</evidence>
<reference evidence="12" key="2">
    <citation type="journal article" date="2023" name="Plants (Basel)">
        <title>Annotation of the Turnera subulata (Passifloraceae) Draft Genome Reveals the S-Locus Evolved after the Divergence of Turneroideae from Passifloroideae in a Stepwise Manner.</title>
        <authorList>
            <person name="Henning P.M."/>
            <person name="Roalson E.H."/>
            <person name="Mir W."/>
            <person name="McCubbin A.G."/>
            <person name="Shore J.S."/>
        </authorList>
    </citation>
    <scope>NUCLEOTIDE SEQUENCE</scope>
    <source>
        <strain evidence="12">F60SS</strain>
    </source>
</reference>
<evidence type="ECO:0000256" key="6">
    <source>
        <dbReference type="ARBA" id="ARBA00022827"/>
    </source>
</evidence>
<dbReference type="Gene3D" id="3.50.50.60">
    <property type="entry name" value="FAD/NAD(P)-binding domain"/>
    <property type="match status" value="1"/>
</dbReference>
<keyword evidence="9" id="KW-1133">Transmembrane helix</keyword>
<name>A0A9Q0G0D0_9ROSI</name>
<evidence type="ECO:0000256" key="7">
    <source>
        <dbReference type="ARBA" id="ARBA00023002"/>
    </source>
</evidence>
<keyword evidence="5" id="KW-0285">Flavoprotein</keyword>